<keyword evidence="13" id="KW-1185">Reference proteome</keyword>
<dbReference type="GO" id="GO:0045259">
    <property type="term" value="C:proton-transporting ATP synthase complex"/>
    <property type="evidence" value="ECO:0007669"/>
    <property type="project" value="UniProtKB-KW"/>
</dbReference>
<evidence type="ECO:0000256" key="7">
    <source>
        <dbReference type="ARBA" id="ARBA00023136"/>
    </source>
</evidence>
<reference evidence="13" key="2">
    <citation type="submission" date="2019-10" db="EMBL/GenBank/DDBJ databases">
        <title>A de novo genome assembly of a pear dwarfing rootstock.</title>
        <authorList>
            <person name="Wang F."/>
            <person name="Wang J."/>
            <person name="Li S."/>
            <person name="Zhang Y."/>
            <person name="Fang M."/>
            <person name="Ma L."/>
            <person name="Zhao Y."/>
            <person name="Jiang S."/>
        </authorList>
    </citation>
    <scope>NUCLEOTIDE SEQUENCE [LARGE SCALE GENOMIC DNA]</scope>
</reference>
<reference evidence="12 13" key="3">
    <citation type="submission" date="2019-11" db="EMBL/GenBank/DDBJ databases">
        <title>A de novo genome assembly of a pear dwarfing rootstock.</title>
        <authorList>
            <person name="Wang F."/>
            <person name="Wang J."/>
            <person name="Li S."/>
            <person name="Zhang Y."/>
            <person name="Fang M."/>
            <person name="Ma L."/>
            <person name="Zhao Y."/>
            <person name="Jiang S."/>
        </authorList>
    </citation>
    <scope>NUCLEOTIDE SEQUENCE [LARGE SCALE GENOMIC DNA]</scope>
    <source>
        <strain evidence="12">S2</strain>
        <tissue evidence="12">Leaf</tissue>
    </source>
</reference>
<keyword evidence="9" id="KW-0066">ATP synthesis</keyword>
<name>A0A5N5GR01_9ROSA</name>
<dbReference type="SUPFAM" id="SSF52943">
    <property type="entry name" value="ATP synthase (F1-ATPase), gamma subunit"/>
    <property type="match status" value="1"/>
</dbReference>
<protein>
    <recommendedName>
        <fullName evidence="10">F-ATPase gamma subunit</fullName>
    </recommendedName>
</protein>
<sequence>MKLVAAARVPKVQEAVINGRPFAETLVEVLYDINERLQCGCPSPKSTKEAQVIADNIFSLFVGEEVDKFELV</sequence>
<evidence type="ECO:0000256" key="10">
    <source>
        <dbReference type="ARBA" id="ARBA00031066"/>
    </source>
</evidence>
<dbReference type="PANTHER" id="PTHR11693:SF41">
    <property type="entry name" value="ATP SYNTHASE GAMMA CHAIN, CHLOROPLASTIC"/>
    <property type="match status" value="1"/>
</dbReference>
<reference evidence="12 13" key="1">
    <citation type="submission" date="2019-09" db="EMBL/GenBank/DDBJ databases">
        <authorList>
            <person name="Ou C."/>
        </authorList>
    </citation>
    <scope>NUCLEOTIDE SEQUENCE [LARGE SCALE GENOMIC DNA]</scope>
    <source>
        <strain evidence="12">S2</strain>
        <tissue evidence="12">Leaf</tissue>
    </source>
</reference>
<dbReference type="InterPro" id="IPR000131">
    <property type="entry name" value="ATP_synth_F1_gsu"/>
</dbReference>
<evidence type="ECO:0000313" key="13">
    <source>
        <dbReference type="Proteomes" id="UP000327157"/>
    </source>
</evidence>
<dbReference type="PANTHER" id="PTHR11693">
    <property type="entry name" value="ATP SYNTHASE GAMMA CHAIN"/>
    <property type="match status" value="1"/>
</dbReference>
<comment type="subcellular location">
    <subcellularLocation>
        <location evidence="2">Membrane</location>
        <topology evidence="2">Peripheral membrane protein</topology>
    </subcellularLocation>
</comment>
<accession>A0A5N5GR01</accession>
<evidence type="ECO:0000256" key="5">
    <source>
        <dbReference type="ARBA" id="ARBA00022781"/>
    </source>
</evidence>
<comment type="subunit">
    <text evidence="11">F-type ATPases have 2 components, CF(1) - the catalytic core - and CF(0) - the membrane proton channel. CF(1) has five subunits: alpha(3), beta(3), gamma(1), delta(1), epsilon(1). CF(0) has four main subunits: a, b, b' and c.</text>
</comment>
<evidence type="ECO:0000256" key="11">
    <source>
        <dbReference type="ARBA" id="ARBA00038805"/>
    </source>
</evidence>
<comment type="similarity">
    <text evidence="3">Belongs to the ATPase gamma chain family.</text>
</comment>
<dbReference type="GO" id="GO:0009535">
    <property type="term" value="C:chloroplast thylakoid membrane"/>
    <property type="evidence" value="ECO:0007669"/>
    <property type="project" value="TreeGrafter"/>
</dbReference>
<keyword evidence="5" id="KW-0375">Hydrogen ion transport</keyword>
<keyword evidence="4" id="KW-0813">Transport</keyword>
<keyword evidence="7" id="KW-0472">Membrane</keyword>
<dbReference type="Gene3D" id="1.10.287.80">
    <property type="entry name" value="ATP synthase, gamma subunit, helix hairpin domain"/>
    <property type="match status" value="1"/>
</dbReference>
<comment type="caution">
    <text evidence="12">The sequence shown here is derived from an EMBL/GenBank/DDBJ whole genome shotgun (WGS) entry which is preliminary data.</text>
</comment>
<evidence type="ECO:0000256" key="8">
    <source>
        <dbReference type="ARBA" id="ARBA00023196"/>
    </source>
</evidence>
<evidence type="ECO:0000256" key="9">
    <source>
        <dbReference type="ARBA" id="ARBA00023310"/>
    </source>
</evidence>
<evidence type="ECO:0000313" key="12">
    <source>
        <dbReference type="EMBL" id="KAB2615640.1"/>
    </source>
</evidence>
<dbReference type="AlphaFoldDB" id="A0A5N5GR01"/>
<evidence type="ECO:0000256" key="2">
    <source>
        <dbReference type="ARBA" id="ARBA00004170"/>
    </source>
</evidence>
<comment type="function">
    <text evidence="1">Produces ATP from ADP in the presence of a proton gradient across the membrane. The gamma chain is believed to be important in regulating ATPase activity and the flow of protons through the CF(0) complex.</text>
</comment>
<proteinExistence type="inferred from homology"/>
<evidence type="ECO:0000256" key="1">
    <source>
        <dbReference type="ARBA" id="ARBA00003456"/>
    </source>
</evidence>
<evidence type="ECO:0000256" key="4">
    <source>
        <dbReference type="ARBA" id="ARBA00022448"/>
    </source>
</evidence>
<dbReference type="GO" id="GO:0046933">
    <property type="term" value="F:proton-transporting ATP synthase activity, rotational mechanism"/>
    <property type="evidence" value="ECO:0007669"/>
    <property type="project" value="InterPro"/>
</dbReference>
<dbReference type="InterPro" id="IPR035968">
    <property type="entry name" value="ATP_synth_F1_ATPase_gsu"/>
</dbReference>
<keyword evidence="6" id="KW-0406">Ion transport</keyword>
<dbReference type="EMBL" id="SMOL01000402">
    <property type="protein sequence ID" value="KAB2615640.1"/>
    <property type="molecule type" value="Genomic_DNA"/>
</dbReference>
<gene>
    <name evidence="12" type="ORF">D8674_022228</name>
</gene>
<organism evidence="12 13">
    <name type="scientific">Pyrus ussuriensis x Pyrus communis</name>
    <dbReference type="NCBI Taxonomy" id="2448454"/>
    <lineage>
        <taxon>Eukaryota</taxon>
        <taxon>Viridiplantae</taxon>
        <taxon>Streptophyta</taxon>
        <taxon>Embryophyta</taxon>
        <taxon>Tracheophyta</taxon>
        <taxon>Spermatophyta</taxon>
        <taxon>Magnoliopsida</taxon>
        <taxon>eudicotyledons</taxon>
        <taxon>Gunneridae</taxon>
        <taxon>Pentapetalae</taxon>
        <taxon>rosids</taxon>
        <taxon>fabids</taxon>
        <taxon>Rosales</taxon>
        <taxon>Rosaceae</taxon>
        <taxon>Amygdaloideae</taxon>
        <taxon>Maleae</taxon>
        <taxon>Pyrus</taxon>
    </lineage>
</organism>
<evidence type="ECO:0000256" key="3">
    <source>
        <dbReference type="ARBA" id="ARBA00007681"/>
    </source>
</evidence>
<keyword evidence="8" id="KW-0139">CF(1)</keyword>
<dbReference type="OrthoDB" id="1732187at2759"/>
<dbReference type="Proteomes" id="UP000327157">
    <property type="component" value="Chromosome 3"/>
</dbReference>
<evidence type="ECO:0000256" key="6">
    <source>
        <dbReference type="ARBA" id="ARBA00023065"/>
    </source>
</evidence>